<sequence>MKLITIALFALSVTTASAQSANQPPLPAAFQKKLDDGKLIFIKPQGAVEVPIMDKPSPAYQYALKVANKNVEVRYLIMPLTKDLFDAYDKRINLHGDDTVIFPNNLYKRLPAIIYCKIAEGKLYIDRIKLQPMKPKDQGADDGFMFAGPVGPTFGQKYTFGFYAMMHKDFLADVYIFYLFESEATMLSLIADLLKSSDIIGSIKFKN</sequence>
<comment type="caution">
    <text evidence="2">The sequence shown here is derived from an EMBL/GenBank/DDBJ whole genome shotgun (WGS) entry which is preliminary data.</text>
</comment>
<dbReference type="EMBL" id="JBHUON010000003">
    <property type="protein sequence ID" value="MFD2863882.1"/>
    <property type="molecule type" value="Genomic_DNA"/>
</dbReference>
<evidence type="ECO:0000256" key="1">
    <source>
        <dbReference type="SAM" id="SignalP"/>
    </source>
</evidence>
<accession>A0ABW5XNZ7</accession>
<feature type="signal peptide" evidence="1">
    <location>
        <begin position="1"/>
        <end position="18"/>
    </location>
</feature>
<gene>
    <name evidence="2" type="ORF">ACFSYC_04205</name>
</gene>
<proteinExistence type="predicted"/>
<name>A0ABW5XNZ7_9SPHI</name>
<keyword evidence="3" id="KW-1185">Reference proteome</keyword>
<evidence type="ECO:0000313" key="3">
    <source>
        <dbReference type="Proteomes" id="UP001597601"/>
    </source>
</evidence>
<feature type="chain" id="PRO_5046755275" evidence="1">
    <location>
        <begin position="19"/>
        <end position="207"/>
    </location>
</feature>
<protein>
    <submittedName>
        <fullName evidence="2">Uncharacterized protein</fullName>
    </submittedName>
</protein>
<reference evidence="3" key="1">
    <citation type="journal article" date="2019" name="Int. J. Syst. Evol. Microbiol.">
        <title>The Global Catalogue of Microorganisms (GCM) 10K type strain sequencing project: providing services to taxonomists for standard genome sequencing and annotation.</title>
        <authorList>
            <consortium name="The Broad Institute Genomics Platform"/>
            <consortium name="The Broad Institute Genome Sequencing Center for Infectious Disease"/>
            <person name="Wu L."/>
            <person name="Ma J."/>
        </authorList>
    </citation>
    <scope>NUCLEOTIDE SEQUENCE [LARGE SCALE GENOMIC DNA]</scope>
    <source>
        <strain evidence="3">KCTC 52232</strain>
    </source>
</reference>
<evidence type="ECO:0000313" key="2">
    <source>
        <dbReference type="EMBL" id="MFD2863882.1"/>
    </source>
</evidence>
<dbReference type="RefSeq" id="WP_377123857.1">
    <property type="nucleotide sequence ID" value="NZ_JBHUON010000003.1"/>
</dbReference>
<keyword evidence="1" id="KW-0732">Signal</keyword>
<dbReference type="Proteomes" id="UP001597601">
    <property type="component" value="Unassembled WGS sequence"/>
</dbReference>
<organism evidence="2 3">
    <name type="scientific">Mucilaginibacter antarcticus</name>
    <dbReference type="NCBI Taxonomy" id="1855725"/>
    <lineage>
        <taxon>Bacteria</taxon>
        <taxon>Pseudomonadati</taxon>
        <taxon>Bacteroidota</taxon>
        <taxon>Sphingobacteriia</taxon>
        <taxon>Sphingobacteriales</taxon>
        <taxon>Sphingobacteriaceae</taxon>
        <taxon>Mucilaginibacter</taxon>
    </lineage>
</organism>